<dbReference type="Proteomes" id="UP000030765">
    <property type="component" value="Unassembled WGS sequence"/>
</dbReference>
<protein>
    <submittedName>
        <fullName evidence="2 3">Uncharacterized protein</fullName>
    </submittedName>
</protein>
<reference evidence="3" key="2">
    <citation type="submission" date="2020-05" db="UniProtKB">
        <authorList>
            <consortium name="EnsemblMetazoa"/>
        </authorList>
    </citation>
    <scope>IDENTIFICATION</scope>
</reference>
<sequence length="51" mass="4874">MAEDCDKAPAASGGDVEKSASKQASPAPQQKNAGSKGASPNKAAGKGIGGF</sequence>
<dbReference type="EMBL" id="ATLV01015908">
    <property type="status" value="NOT_ANNOTATED_CDS"/>
    <property type="molecule type" value="Genomic_DNA"/>
</dbReference>
<keyword evidence="4" id="KW-1185">Reference proteome</keyword>
<dbReference type="EnsemblMetazoa" id="ASIC008393-RA">
    <property type="protein sequence ID" value="ASIC008393-PA"/>
    <property type="gene ID" value="ASIC008393"/>
</dbReference>
<evidence type="ECO:0000313" key="3">
    <source>
        <dbReference type="EnsemblMetazoa" id="ASIC008393-PA"/>
    </source>
</evidence>
<dbReference type="AlphaFoldDB" id="A0A084VSC3"/>
<evidence type="ECO:0000313" key="4">
    <source>
        <dbReference type="Proteomes" id="UP000030765"/>
    </source>
</evidence>
<accession>A0A084VSC3</accession>
<dbReference type="VEuPathDB" id="VectorBase:ASIC008393"/>
<dbReference type="EMBL" id="KE525041">
    <property type="protein sequence ID" value="KFB40867.1"/>
    <property type="molecule type" value="Genomic_DNA"/>
</dbReference>
<feature type="compositionally biased region" description="Polar residues" evidence="1">
    <location>
        <begin position="21"/>
        <end position="33"/>
    </location>
</feature>
<evidence type="ECO:0000313" key="2">
    <source>
        <dbReference type="EMBL" id="KFB40867.1"/>
    </source>
</evidence>
<evidence type="ECO:0000256" key="1">
    <source>
        <dbReference type="SAM" id="MobiDB-lite"/>
    </source>
</evidence>
<proteinExistence type="predicted"/>
<gene>
    <name evidence="2" type="ORF">ZHAS_00008393</name>
</gene>
<organism evidence="2">
    <name type="scientific">Anopheles sinensis</name>
    <name type="common">Mosquito</name>
    <dbReference type="NCBI Taxonomy" id="74873"/>
    <lineage>
        <taxon>Eukaryota</taxon>
        <taxon>Metazoa</taxon>
        <taxon>Ecdysozoa</taxon>
        <taxon>Arthropoda</taxon>
        <taxon>Hexapoda</taxon>
        <taxon>Insecta</taxon>
        <taxon>Pterygota</taxon>
        <taxon>Neoptera</taxon>
        <taxon>Endopterygota</taxon>
        <taxon>Diptera</taxon>
        <taxon>Nematocera</taxon>
        <taxon>Culicoidea</taxon>
        <taxon>Culicidae</taxon>
        <taxon>Anophelinae</taxon>
        <taxon>Anopheles</taxon>
    </lineage>
</organism>
<feature type="region of interest" description="Disordered" evidence="1">
    <location>
        <begin position="1"/>
        <end position="51"/>
    </location>
</feature>
<name>A0A084VSC3_ANOSI</name>
<reference evidence="2 4" key="1">
    <citation type="journal article" date="2014" name="BMC Genomics">
        <title>Genome sequence of Anopheles sinensis provides insight into genetics basis of mosquito competence for malaria parasites.</title>
        <authorList>
            <person name="Zhou D."/>
            <person name="Zhang D."/>
            <person name="Ding G."/>
            <person name="Shi L."/>
            <person name="Hou Q."/>
            <person name="Ye Y."/>
            <person name="Xu Y."/>
            <person name="Zhou H."/>
            <person name="Xiong C."/>
            <person name="Li S."/>
            <person name="Yu J."/>
            <person name="Hong S."/>
            <person name="Yu X."/>
            <person name="Zou P."/>
            <person name="Chen C."/>
            <person name="Chang X."/>
            <person name="Wang W."/>
            <person name="Lv Y."/>
            <person name="Sun Y."/>
            <person name="Ma L."/>
            <person name="Shen B."/>
            <person name="Zhu C."/>
        </authorList>
    </citation>
    <scope>NUCLEOTIDE SEQUENCE [LARGE SCALE GENOMIC DNA]</scope>
</reference>